<dbReference type="GeneID" id="113737255"/>
<evidence type="ECO:0000256" key="5">
    <source>
        <dbReference type="ARBA" id="ARBA00023242"/>
    </source>
</evidence>
<dbReference type="GO" id="GO:0003677">
    <property type="term" value="F:DNA binding"/>
    <property type="evidence" value="ECO:0007669"/>
    <property type="project" value="UniProtKB-KW"/>
</dbReference>
<reference evidence="6" key="1">
    <citation type="journal article" date="2025" name="Foods">
        <title>Unveiling the Microbial Signatures of Arabica Coffee Cherries: Insights into Ripeness Specific Diversity, Functional Traits, and Implications for Quality and Safety.</title>
        <authorList>
            <consortium name="RefSeq"/>
            <person name="Tenea G.N."/>
            <person name="Cifuentes V."/>
            <person name="Reyes P."/>
            <person name="Cevallos-Vallejos M."/>
        </authorList>
    </citation>
    <scope>NUCLEOTIDE SEQUENCE [LARGE SCALE GENOMIC DNA]</scope>
</reference>
<dbReference type="Gene3D" id="2.40.330.10">
    <property type="entry name" value="DNA-binding pseudobarrel domain"/>
    <property type="match status" value="1"/>
</dbReference>
<evidence type="ECO:0000313" key="6">
    <source>
        <dbReference type="Proteomes" id="UP001652660"/>
    </source>
</evidence>
<dbReference type="PANTHER" id="PTHR34269:SF11">
    <property type="entry name" value="B3 DOMAIN PROTEIN"/>
    <property type="match status" value="1"/>
</dbReference>
<dbReference type="InterPro" id="IPR015300">
    <property type="entry name" value="DNA-bd_pseudobarrel_sf"/>
</dbReference>
<dbReference type="OrthoDB" id="1915967at2759"/>
<dbReference type="AlphaFoldDB" id="A0A6P6WY02"/>
<keyword evidence="6" id="KW-1185">Reference proteome</keyword>
<evidence type="ECO:0000313" key="7">
    <source>
        <dbReference type="RefSeq" id="XP_027120309.1"/>
    </source>
</evidence>
<comment type="subcellular location">
    <subcellularLocation>
        <location evidence="1">Nucleus</location>
    </subcellularLocation>
</comment>
<evidence type="ECO:0000256" key="4">
    <source>
        <dbReference type="ARBA" id="ARBA00023163"/>
    </source>
</evidence>
<keyword evidence="5" id="KW-0539">Nucleus</keyword>
<keyword evidence="4" id="KW-0804">Transcription</keyword>
<dbReference type="RefSeq" id="XP_027120309.1">
    <property type="nucleotide sequence ID" value="XM_027264508.1"/>
</dbReference>
<reference evidence="7" key="2">
    <citation type="submission" date="2025-08" db="UniProtKB">
        <authorList>
            <consortium name="RefSeq"/>
        </authorList>
    </citation>
    <scope>IDENTIFICATION</scope>
    <source>
        <tissue evidence="7">Leaves</tissue>
    </source>
</reference>
<dbReference type="PANTHER" id="PTHR34269">
    <property type="entry name" value="TRANSCRIPTION FACTOR B3-DOMAIN FAMILY-RELATED"/>
    <property type="match status" value="1"/>
</dbReference>
<gene>
    <name evidence="7" type="primary">LOC113737255</name>
</gene>
<dbReference type="GO" id="GO:0005634">
    <property type="term" value="C:nucleus"/>
    <property type="evidence" value="ECO:0007669"/>
    <property type="project" value="UniProtKB-SubCell"/>
</dbReference>
<proteinExistence type="predicted"/>
<name>A0A6P6WY02_COFAR</name>
<evidence type="ECO:0000256" key="1">
    <source>
        <dbReference type="ARBA" id="ARBA00004123"/>
    </source>
</evidence>
<dbReference type="Proteomes" id="UP001652660">
    <property type="component" value="Chromosome 3e"/>
</dbReference>
<evidence type="ECO:0000256" key="3">
    <source>
        <dbReference type="ARBA" id="ARBA00023125"/>
    </source>
</evidence>
<accession>A0A6P6WY02</accession>
<keyword evidence="3" id="KW-0238">DNA-binding</keyword>
<organism evidence="6 7">
    <name type="scientific">Coffea arabica</name>
    <name type="common">Arabian coffee</name>
    <dbReference type="NCBI Taxonomy" id="13443"/>
    <lineage>
        <taxon>Eukaryota</taxon>
        <taxon>Viridiplantae</taxon>
        <taxon>Streptophyta</taxon>
        <taxon>Embryophyta</taxon>
        <taxon>Tracheophyta</taxon>
        <taxon>Spermatophyta</taxon>
        <taxon>Magnoliopsida</taxon>
        <taxon>eudicotyledons</taxon>
        <taxon>Gunneridae</taxon>
        <taxon>Pentapetalae</taxon>
        <taxon>asterids</taxon>
        <taxon>lamiids</taxon>
        <taxon>Gentianales</taxon>
        <taxon>Rubiaceae</taxon>
        <taxon>Ixoroideae</taxon>
        <taxon>Gardenieae complex</taxon>
        <taxon>Bertiereae - Coffeeae clade</taxon>
        <taxon>Coffeeae</taxon>
        <taxon>Coffea</taxon>
    </lineage>
</organism>
<keyword evidence="2" id="KW-0805">Transcription regulation</keyword>
<evidence type="ECO:0000256" key="2">
    <source>
        <dbReference type="ARBA" id="ARBA00023015"/>
    </source>
</evidence>
<protein>
    <submittedName>
        <fullName evidence="7">B3 domain-containing protein At5g26805</fullName>
    </submittedName>
</protein>
<dbReference type="InterPro" id="IPR051442">
    <property type="entry name" value="B3_domain"/>
</dbReference>
<sequence>MTGKEVYYHFLETKEREDESNRHHNLDFRLYEFEVVEKNDRSPQLLYLFPWEIIKEITPQDLELQFGIELNAMQVREHLLTHWNFEDKQRILRGEQVPLLMLDMDTQTEYPLFFKKWSDRERYMIHGYALLEFVANRNLTVGMTIGMYWHNKSRILRLSILDN</sequence>